<protein>
    <submittedName>
        <fullName evidence="4">Metallophosphoesterase family protein</fullName>
    </submittedName>
</protein>
<dbReference type="InterPro" id="IPR013783">
    <property type="entry name" value="Ig-like_fold"/>
</dbReference>
<dbReference type="InterPro" id="IPR039331">
    <property type="entry name" value="PAPs-like"/>
</dbReference>
<proteinExistence type="predicted"/>
<dbReference type="Pfam" id="PF17963">
    <property type="entry name" value="Big_9"/>
    <property type="match status" value="1"/>
</dbReference>
<evidence type="ECO:0000256" key="1">
    <source>
        <dbReference type="ARBA" id="ARBA00022729"/>
    </source>
</evidence>
<dbReference type="GO" id="GO:0003993">
    <property type="term" value="F:acid phosphatase activity"/>
    <property type="evidence" value="ECO:0007669"/>
    <property type="project" value="InterPro"/>
</dbReference>
<gene>
    <name evidence="4" type="ORF">E6K81_02410</name>
</gene>
<accession>A0A538UDH1</accession>
<feature type="chain" id="PRO_5022118630" evidence="2">
    <location>
        <begin position="24"/>
        <end position="597"/>
    </location>
</feature>
<feature type="domain" description="Calcineurin-like phosphoesterase" evidence="3">
    <location>
        <begin position="114"/>
        <end position="310"/>
    </location>
</feature>
<dbReference type="InterPro" id="IPR008963">
    <property type="entry name" value="Purple_acid_Pase-like_N"/>
</dbReference>
<dbReference type="EMBL" id="VBPB01000034">
    <property type="protein sequence ID" value="TMQ73887.1"/>
    <property type="molecule type" value="Genomic_DNA"/>
</dbReference>
<reference evidence="4 5" key="1">
    <citation type="journal article" date="2019" name="Nat. Microbiol.">
        <title>Mediterranean grassland soil C-N compound turnover is dependent on rainfall and depth, and is mediated by genomically divergent microorganisms.</title>
        <authorList>
            <person name="Diamond S."/>
            <person name="Andeer P.F."/>
            <person name="Li Z."/>
            <person name="Crits-Christoph A."/>
            <person name="Burstein D."/>
            <person name="Anantharaman K."/>
            <person name="Lane K.R."/>
            <person name="Thomas B.C."/>
            <person name="Pan C."/>
            <person name="Northen T.R."/>
            <person name="Banfield J.F."/>
        </authorList>
    </citation>
    <scope>NUCLEOTIDE SEQUENCE [LARGE SCALE GENOMIC DNA]</scope>
    <source>
        <strain evidence="4">WS_11</strain>
    </source>
</reference>
<dbReference type="Pfam" id="PF00149">
    <property type="entry name" value="Metallophos"/>
    <property type="match status" value="1"/>
</dbReference>
<dbReference type="Gene3D" id="3.60.21.10">
    <property type="match status" value="1"/>
</dbReference>
<dbReference type="GO" id="GO:0046872">
    <property type="term" value="F:metal ion binding"/>
    <property type="evidence" value="ECO:0007669"/>
    <property type="project" value="InterPro"/>
</dbReference>
<keyword evidence="1 2" id="KW-0732">Signal</keyword>
<dbReference type="Gene3D" id="2.60.40.10">
    <property type="entry name" value="Immunoglobulins"/>
    <property type="match status" value="1"/>
</dbReference>
<dbReference type="PANTHER" id="PTHR22953">
    <property type="entry name" value="ACID PHOSPHATASE RELATED"/>
    <property type="match status" value="1"/>
</dbReference>
<name>A0A538UDH1_UNCEI</name>
<evidence type="ECO:0000259" key="3">
    <source>
        <dbReference type="Pfam" id="PF00149"/>
    </source>
</evidence>
<comment type="caution">
    <text evidence="4">The sequence shown here is derived from an EMBL/GenBank/DDBJ whole genome shotgun (WGS) entry which is preliminary data.</text>
</comment>
<dbReference type="InterPro" id="IPR029052">
    <property type="entry name" value="Metallo-depent_PP-like"/>
</dbReference>
<evidence type="ECO:0000313" key="5">
    <source>
        <dbReference type="Proteomes" id="UP000319771"/>
    </source>
</evidence>
<dbReference type="SUPFAM" id="SSF56300">
    <property type="entry name" value="Metallo-dependent phosphatases"/>
    <property type="match status" value="1"/>
</dbReference>
<evidence type="ECO:0000256" key="2">
    <source>
        <dbReference type="SAM" id="SignalP"/>
    </source>
</evidence>
<dbReference type="PANTHER" id="PTHR22953:SF153">
    <property type="entry name" value="PURPLE ACID PHOSPHATASE"/>
    <property type="match status" value="1"/>
</dbReference>
<dbReference type="Proteomes" id="UP000319771">
    <property type="component" value="Unassembled WGS sequence"/>
</dbReference>
<organism evidence="4 5">
    <name type="scientific">Eiseniibacteriota bacterium</name>
    <dbReference type="NCBI Taxonomy" id="2212470"/>
    <lineage>
        <taxon>Bacteria</taxon>
        <taxon>Candidatus Eiseniibacteriota</taxon>
    </lineage>
</organism>
<sequence>MKGRLPTVLLAAALIALPTDLRAADEIHWTLTGPTSVTLDWRDPDPTMRYGLTAEYASTALAVTPAPLPFSSPGPFWEARLTGLEPDTVYHYSIAGGPDRTFRTMPAPGRDFVVLVESDIGDSRTYPRVGIVQALIAQEAPRFVLAVGDLTYGDDDGQAAVDQHFNDVMPWSETAAYMPAWGNHEWTKPSDDFRNYKGRFDLPHPQASPNAPDSGCCGKDWYWFDAGGVRFIAYPEPYAGAWSDWATHARSLMDAAQADPAIRFIVSFGHRPAYSSGHHAGDATLARDLDALGDTHDKYVLNLNGHSHDYERSYPQHGVTHVTAGIGGSSLEETHGDCHYAGGCPPPAWSAFRAYHHGTLRLRFGAASIHGEALCGPSGDSGTNLDDIACTIGDAFDAFTVGADQAPAVAVPALTTVRVGDHLSLAVQASDPDGDAILALTADLSGLPPDHHAVFAAPPPHTRGTLTWTPRAADTGSFVVTFRAANARRDSVIARLDVHAPGVGSPPHERRLKIDDIVPVPSTSGFRIAYTLASEAEAGFEVVDPAGRVVSRQRLGHPGPGAHATLLQGPAGLRSGVFWLRLTQGPRHSVAPIVVLR</sequence>
<dbReference type="AlphaFoldDB" id="A0A538UDH1"/>
<dbReference type="InterPro" id="IPR004843">
    <property type="entry name" value="Calcineurin-like_PHP"/>
</dbReference>
<dbReference type="SUPFAM" id="SSF49363">
    <property type="entry name" value="Purple acid phosphatase, N-terminal domain"/>
    <property type="match status" value="1"/>
</dbReference>
<feature type="signal peptide" evidence="2">
    <location>
        <begin position="1"/>
        <end position="23"/>
    </location>
</feature>
<evidence type="ECO:0000313" key="4">
    <source>
        <dbReference type="EMBL" id="TMQ73887.1"/>
    </source>
</evidence>